<dbReference type="InterPro" id="IPR058245">
    <property type="entry name" value="NreC/VraR/RcsB-like_REC"/>
</dbReference>
<dbReference type="Pfam" id="PF00196">
    <property type="entry name" value="GerE"/>
    <property type="match status" value="1"/>
</dbReference>
<keyword evidence="7" id="KW-1185">Reference proteome</keyword>
<dbReference type="Gene3D" id="3.40.50.2300">
    <property type="match status" value="1"/>
</dbReference>
<dbReference type="InterPro" id="IPR000792">
    <property type="entry name" value="Tscrpt_reg_LuxR_C"/>
</dbReference>
<dbReference type="SUPFAM" id="SSF46894">
    <property type="entry name" value="C-terminal effector domain of the bipartite response regulators"/>
    <property type="match status" value="1"/>
</dbReference>
<dbReference type="SUPFAM" id="SSF52172">
    <property type="entry name" value="CheY-like"/>
    <property type="match status" value="1"/>
</dbReference>
<dbReference type="CDD" id="cd17535">
    <property type="entry name" value="REC_NarL-like"/>
    <property type="match status" value="1"/>
</dbReference>
<dbReference type="CDD" id="cd06170">
    <property type="entry name" value="LuxR_C_like"/>
    <property type="match status" value="1"/>
</dbReference>
<dbReference type="PROSITE" id="PS50110">
    <property type="entry name" value="RESPONSE_REGULATORY"/>
    <property type="match status" value="1"/>
</dbReference>
<dbReference type="SMART" id="SM00421">
    <property type="entry name" value="HTH_LUXR"/>
    <property type="match status" value="1"/>
</dbReference>
<dbReference type="SMART" id="SM00448">
    <property type="entry name" value="REC"/>
    <property type="match status" value="1"/>
</dbReference>
<sequence>MNVQRDVQAMQKNSGAMRVLIADDHDLLRDTLEVFLEGEGNFETVTVATFAEAENLCLRGDRFDLVLLDYSMPGMNGLEGLKRMLDLNGERRVAIISGTANREIAEQALAAGAAGFLPKTLSGKSLVNAVRFMAMGEQYAPLDFMRAEDEAASNPLAERLSRRELEVLEGLTLGKSNKEIARDLDLREPTVKLHVKTLYRKIGASNRTQAAMIAKEAGLF</sequence>
<evidence type="ECO:0000256" key="2">
    <source>
        <dbReference type="ARBA" id="ARBA00023125"/>
    </source>
</evidence>
<dbReference type="GO" id="GO:0000160">
    <property type="term" value="P:phosphorelay signal transduction system"/>
    <property type="evidence" value="ECO:0007669"/>
    <property type="project" value="InterPro"/>
</dbReference>
<feature type="domain" description="HTH luxR-type" evidence="4">
    <location>
        <begin position="153"/>
        <end position="218"/>
    </location>
</feature>
<feature type="modified residue" description="4-aspartylphosphate" evidence="3">
    <location>
        <position position="69"/>
    </location>
</feature>
<dbReference type="InterPro" id="IPR016032">
    <property type="entry name" value="Sig_transdc_resp-reg_C-effctor"/>
</dbReference>
<evidence type="ECO:0000256" key="3">
    <source>
        <dbReference type="PROSITE-ProRule" id="PRU00169"/>
    </source>
</evidence>
<evidence type="ECO:0000259" key="4">
    <source>
        <dbReference type="PROSITE" id="PS50043"/>
    </source>
</evidence>
<dbReference type="PROSITE" id="PS50043">
    <property type="entry name" value="HTH_LUXR_2"/>
    <property type="match status" value="1"/>
</dbReference>
<dbReference type="EMBL" id="FNEJ01000020">
    <property type="protein sequence ID" value="SDJ17046.1"/>
    <property type="molecule type" value="Genomic_DNA"/>
</dbReference>
<dbReference type="GO" id="GO:0006355">
    <property type="term" value="P:regulation of DNA-templated transcription"/>
    <property type="evidence" value="ECO:0007669"/>
    <property type="project" value="InterPro"/>
</dbReference>
<accession>A0A1G8RJ88</accession>
<dbReference type="PRINTS" id="PR00038">
    <property type="entry name" value="HTHLUXR"/>
</dbReference>
<name>A0A1G8RJ88_9RHOB</name>
<feature type="domain" description="Response regulatory" evidence="5">
    <location>
        <begin position="18"/>
        <end position="134"/>
    </location>
</feature>
<dbReference type="InterPro" id="IPR001789">
    <property type="entry name" value="Sig_transdc_resp-reg_receiver"/>
</dbReference>
<dbReference type="InterPro" id="IPR039420">
    <property type="entry name" value="WalR-like"/>
</dbReference>
<organism evidence="6 7">
    <name type="scientific">Salipiger marinus</name>
    <dbReference type="NCBI Taxonomy" id="555512"/>
    <lineage>
        <taxon>Bacteria</taxon>
        <taxon>Pseudomonadati</taxon>
        <taxon>Pseudomonadota</taxon>
        <taxon>Alphaproteobacteria</taxon>
        <taxon>Rhodobacterales</taxon>
        <taxon>Roseobacteraceae</taxon>
        <taxon>Salipiger</taxon>
    </lineage>
</organism>
<evidence type="ECO:0000256" key="1">
    <source>
        <dbReference type="ARBA" id="ARBA00022553"/>
    </source>
</evidence>
<dbReference type="Gene3D" id="1.10.10.10">
    <property type="entry name" value="Winged helix-like DNA-binding domain superfamily/Winged helix DNA-binding domain"/>
    <property type="match status" value="1"/>
</dbReference>
<evidence type="ECO:0000259" key="5">
    <source>
        <dbReference type="PROSITE" id="PS50110"/>
    </source>
</evidence>
<protein>
    <submittedName>
        <fullName evidence="6">Two component transcriptional regulator, LuxR family</fullName>
    </submittedName>
</protein>
<reference evidence="6 7" key="1">
    <citation type="submission" date="2016-10" db="EMBL/GenBank/DDBJ databases">
        <authorList>
            <person name="de Groot N.N."/>
        </authorList>
    </citation>
    <scope>NUCLEOTIDE SEQUENCE [LARGE SCALE GENOMIC DNA]</scope>
    <source>
        <strain evidence="6 7">DSM 26424</strain>
    </source>
</reference>
<dbReference type="InterPro" id="IPR011006">
    <property type="entry name" value="CheY-like_superfamily"/>
</dbReference>
<dbReference type="AlphaFoldDB" id="A0A1G8RJ88"/>
<dbReference type="PANTHER" id="PTHR43214">
    <property type="entry name" value="TWO-COMPONENT RESPONSE REGULATOR"/>
    <property type="match status" value="1"/>
</dbReference>
<evidence type="ECO:0000313" key="6">
    <source>
        <dbReference type="EMBL" id="SDJ17046.1"/>
    </source>
</evidence>
<dbReference type="STRING" id="555512.SAMN04487993_102064"/>
<dbReference type="Proteomes" id="UP000199093">
    <property type="component" value="Unassembled WGS sequence"/>
</dbReference>
<keyword evidence="2" id="KW-0238">DNA-binding</keyword>
<dbReference type="InterPro" id="IPR036388">
    <property type="entry name" value="WH-like_DNA-bd_sf"/>
</dbReference>
<dbReference type="GO" id="GO:0003677">
    <property type="term" value="F:DNA binding"/>
    <property type="evidence" value="ECO:0007669"/>
    <property type="project" value="UniProtKB-KW"/>
</dbReference>
<proteinExistence type="predicted"/>
<gene>
    <name evidence="6" type="ORF">SAMN04487993_102064</name>
</gene>
<evidence type="ECO:0000313" key="7">
    <source>
        <dbReference type="Proteomes" id="UP000199093"/>
    </source>
</evidence>
<keyword evidence="1 3" id="KW-0597">Phosphoprotein</keyword>
<dbReference type="Pfam" id="PF00072">
    <property type="entry name" value="Response_reg"/>
    <property type="match status" value="1"/>
</dbReference>